<dbReference type="InterPro" id="IPR043130">
    <property type="entry name" value="CDP-OH_PTrfase_TM_dom"/>
</dbReference>
<keyword evidence="12" id="KW-1185">Reference proteome</keyword>
<evidence type="ECO:0000256" key="2">
    <source>
        <dbReference type="ARBA" id="ARBA00022516"/>
    </source>
</evidence>
<dbReference type="InterPro" id="IPR000462">
    <property type="entry name" value="CDP-OH_P_trans"/>
</dbReference>
<keyword evidence="8" id="KW-0594">Phospholipid biosynthesis</keyword>
<feature type="region of interest" description="Disordered" evidence="10">
    <location>
        <begin position="39"/>
        <end position="65"/>
    </location>
</feature>
<keyword evidence="9" id="KW-1208">Phospholipid metabolism</keyword>
<evidence type="ECO:0000256" key="9">
    <source>
        <dbReference type="ARBA" id="ARBA00023264"/>
    </source>
</evidence>
<dbReference type="GO" id="GO:0016020">
    <property type="term" value="C:membrane"/>
    <property type="evidence" value="ECO:0007669"/>
    <property type="project" value="UniProtKB-SubCell"/>
</dbReference>
<dbReference type="GO" id="GO:0032049">
    <property type="term" value="P:cardiolipin biosynthetic process"/>
    <property type="evidence" value="ECO:0007669"/>
    <property type="project" value="TreeGrafter"/>
</dbReference>
<gene>
    <name evidence="11" type="ORF">AMSG_03218</name>
</gene>
<keyword evidence="5" id="KW-1133">Transmembrane helix</keyword>
<accession>A0A0L0D648</accession>
<dbReference type="EMBL" id="GL349444">
    <property type="protein sequence ID" value="KNC46788.1"/>
    <property type="molecule type" value="Genomic_DNA"/>
</dbReference>
<organism evidence="11 12">
    <name type="scientific">Thecamonas trahens ATCC 50062</name>
    <dbReference type="NCBI Taxonomy" id="461836"/>
    <lineage>
        <taxon>Eukaryota</taxon>
        <taxon>Apusozoa</taxon>
        <taxon>Apusomonadida</taxon>
        <taxon>Apusomonadidae</taxon>
        <taxon>Thecamonas</taxon>
    </lineage>
</organism>
<evidence type="ECO:0000256" key="5">
    <source>
        <dbReference type="ARBA" id="ARBA00022989"/>
    </source>
</evidence>
<dbReference type="PANTHER" id="PTHR14269">
    <property type="entry name" value="CDP-DIACYLGLYCEROL--GLYCEROL-3-PHOSPHATE 3-PHOSPHATIDYLTRANSFERASE-RELATED"/>
    <property type="match status" value="1"/>
</dbReference>
<keyword evidence="7" id="KW-0472">Membrane</keyword>
<dbReference type="InterPro" id="IPR050324">
    <property type="entry name" value="CDP-alcohol_PTase-I"/>
</dbReference>
<dbReference type="Gene3D" id="1.20.120.1760">
    <property type="match status" value="1"/>
</dbReference>
<keyword evidence="3 11" id="KW-0808">Transferase</keyword>
<comment type="subcellular location">
    <subcellularLocation>
        <location evidence="1">Membrane</location>
        <topology evidence="1">Multi-pass membrane protein</topology>
    </subcellularLocation>
</comment>
<reference evidence="11 12" key="1">
    <citation type="submission" date="2010-05" db="EMBL/GenBank/DDBJ databases">
        <title>The Genome Sequence of Thecamonas trahens ATCC 50062.</title>
        <authorList>
            <consortium name="The Broad Institute Genome Sequencing Platform"/>
            <person name="Russ C."/>
            <person name="Cuomo C."/>
            <person name="Shea T."/>
            <person name="Young S.K."/>
            <person name="Zeng Q."/>
            <person name="Koehrsen M."/>
            <person name="Haas B."/>
            <person name="Borodovsky M."/>
            <person name="Guigo R."/>
            <person name="Alvarado L."/>
            <person name="Berlin A."/>
            <person name="Bochicchio J."/>
            <person name="Borenstein D."/>
            <person name="Chapman S."/>
            <person name="Chen Z."/>
            <person name="Freedman E."/>
            <person name="Gellesch M."/>
            <person name="Goldberg J."/>
            <person name="Griggs A."/>
            <person name="Gujja S."/>
            <person name="Heilman E."/>
            <person name="Heiman D."/>
            <person name="Hepburn T."/>
            <person name="Howarth C."/>
            <person name="Jen D."/>
            <person name="Larson L."/>
            <person name="Mehta T."/>
            <person name="Park D."/>
            <person name="Pearson M."/>
            <person name="Roberts A."/>
            <person name="Saif S."/>
            <person name="Shenoy N."/>
            <person name="Sisk P."/>
            <person name="Stolte C."/>
            <person name="Sykes S."/>
            <person name="Thomson T."/>
            <person name="Walk T."/>
            <person name="White J."/>
            <person name="Yandava C."/>
            <person name="Burger G."/>
            <person name="Gray M.W."/>
            <person name="Holland P.W.H."/>
            <person name="King N."/>
            <person name="Lang F.B.F."/>
            <person name="Roger A.J."/>
            <person name="Ruiz-Trillo I."/>
            <person name="Lander E."/>
            <person name="Nusbaum C."/>
        </authorList>
    </citation>
    <scope>NUCLEOTIDE SEQUENCE [LARGE SCALE GENOMIC DNA]</scope>
    <source>
        <strain evidence="11 12">ATCC 50062</strain>
    </source>
</reference>
<protein>
    <submittedName>
        <fullName evidence="11">CDP-diacylglycerol-glycerol-3-phosphate 3-phosphatidyltransferase</fullName>
    </submittedName>
</protein>
<evidence type="ECO:0000256" key="3">
    <source>
        <dbReference type="ARBA" id="ARBA00022679"/>
    </source>
</evidence>
<dbReference type="PANTHER" id="PTHR14269:SF60">
    <property type="entry name" value="CARDIOLIPIN SYNTHASE (CMP-FORMING)"/>
    <property type="match status" value="1"/>
</dbReference>
<dbReference type="Proteomes" id="UP000054408">
    <property type="component" value="Unassembled WGS sequence"/>
</dbReference>
<keyword evidence="6" id="KW-0443">Lipid metabolism</keyword>
<name>A0A0L0D648_THETB</name>
<evidence type="ECO:0000256" key="6">
    <source>
        <dbReference type="ARBA" id="ARBA00023098"/>
    </source>
</evidence>
<evidence type="ECO:0000256" key="7">
    <source>
        <dbReference type="ARBA" id="ARBA00023136"/>
    </source>
</evidence>
<dbReference type="RefSeq" id="XP_013760063.1">
    <property type="nucleotide sequence ID" value="XM_013904609.1"/>
</dbReference>
<keyword evidence="2" id="KW-0444">Lipid biosynthesis</keyword>
<dbReference type="Pfam" id="PF01066">
    <property type="entry name" value="CDP-OH_P_transf"/>
    <property type="match status" value="1"/>
</dbReference>
<dbReference type="eggNOG" id="KOG1617">
    <property type="taxonomic scope" value="Eukaryota"/>
</dbReference>
<dbReference type="OMA" id="KRFNMAS"/>
<sequence length="278" mass="28875">MLRVAARVCGLPGRHAVVVGSKTAGGLGVWYGGRCMGSGSSPRGGDDGEGKARSSSGDGSVESVAGPEHVLESKVIEAEGSNWNIPNALCVGRMVATPVIAAALVQGHPQTAFWMFAAAGVSDWADGKIAVHFKQKTVLGSFLDPAADKIMVMGMSLAMGAAELLPWWLVASFVVRDVGLLAGAFYLRARSLGDTLTVRALFNVSGFKSLEITPSRLSKFNTFGQISVIGLTLMDAAFGIVPSPLLAAAYPLVTATTLASGASYALTPGIKRLVRRPQ</sequence>
<evidence type="ECO:0000256" key="10">
    <source>
        <dbReference type="SAM" id="MobiDB-lite"/>
    </source>
</evidence>
<evidence type="ECO:0000256" key="4">
    <source>
        <dbReference type="ARBA" id="ARBA00022692"/>
    </source>
</evidence>
<dbReference type="GO" id="GO:0043337">
    <property type="term" value="F:cardiolipin synthase (CMP-forming)"/>
    <property type="evidence" value="ECO:0007669"/>
    <property type="project" value="TreeGrafter"/>
</dbReference>
<evidence type="ECO:0000313" key="11">
    <source>
        <dbReference type="EMBL" id="KNC46788.1"/>
    </source>
</evidence>
<dbReference type="OrthoDB" id="10020554at2759"/>
<proteinExistence type="predicted"/>
<dbReference type="GO" id="GO:0005739">
    <property type="term" value="C:mitochondrion"/>
    <property type="evidence" value="ECO:0007669"/>
    <property type="project" value="TreeGrafter"/>
</dbReference>
<evidence type="ECO:0000256" key="1">
    <source>
        <dbReference type="ARBA" id="ARBA00004141"/>
    </source>
</evidence>
<dbReference type="STRING" id="461836.A0A0L0D648"/>
<dbReference type="GeneID" id="25562833"/>
<keyword evidence="4" id="KW-0812">Transmembrane</keyword>
<evidence type="ECO:0000256" key="8">
    <source>
        <dbReference type="ARBA" id="ARBA00023209"/>
    </source>
</evidence>
<dbReference type="AlphaFoldDB" id="A0A0L0D648"/>
<evidence type="ECO:0000313" key="12">
    <source>
        <dbReference type="Proteomes" id="UP000054408"/>
    </source>
</evidence>